<comment type="caution">
    <text evidence="5">The sequence shown here is derived from an EMBL/GenBank/DDBJ whole genome shotgun (WGS) entry which is preliminary data.</text>
</comment>
<feature type="domain" description="Glycosyltransferase 2-like" evidence="4">
    <location>
        <begin position="6"/>
        <end position="122"/>
    </location>
</feature>
<evidence type="ECO:0000259" key="4">
    <source>
        <dbReference type="Pfam" id="PF00535"/>
    </source>
</evidence>
<dbReference type="InterPro" id="IPR029044">
    <property type="entry name" value="Nucleotide-diphossugar_trans"/>
</dbReference>
<dbReference type="PANTHER" id="PTHR43179:SF12">
    <property type="entry name" value="GALACTOFURANOSYLTRANSFERASE GLFT2"/>
    <property type="match status" value="1"/>
</dbReference>
<evidence type="ECO:0000256" key="1">
    <source>
        <dbReference type="ARBA" id="ARBA00006739"/>
    </source>
</evidence>
<dbReference type="AlphaFoldDB" id="A0A0G1IQA3"/>
<evidence type="ECO:0000256" key="2">
    <source>
        <dbReference type="ARBA" id="ARBA00022676"/>
    </source>
</evidence>
<evidence type="ECO:0000313" key="5">
    <source>
        <dbReference type="EMBL" id="KKT61325.1"/>
    </source>
</evidence>
<dbReference type="GO" id="GO:0016757">
    <property type="term" value="F:glycosyltransferase activity"/>
    <property type="evidence" value="ECO:0007669"/>
    <property type="project" value="UniProtKB-KW"/>
</dbReference>
<protein>
    <submittedName>
        <fullName evidence="5">Glycosyltransferase</fullName>
    </submittedName>
</protein>
<accession>A0A0G1IQA3</accession>
<dbReference type="Gene3D" id="3.90.550.10">
    <property type="entry name" value="Spore Coat Polysaccharide Biosynthesis Protein SpsA, Chain A"/>
    <property type="match status" value="1"/>
</dbReference>
<evidence type="ECO:0000256" key="3">
    <source>
        <dbReference type="ARBA" id="ARBA00022679"/>
    </source>
</evidence>
<proteinExistence type="inferred from homology"/>
<sequence>MKHELTVGITTHGRRCEWLRDMLNGLYYFTQAEFKVIIVDNLSEDNTLDYLGKLAEIKNIEIIKNKENVDDTRGMNQILSVVDSKYLLKIDSDTLFTQKAPVDAILKQMEDTRVSLIGPYWDLSLRRRKEIVEWGHSSGMKNKFDQADQLVKTINSHFEVTTRLPRGNFMLMQVADIRKVGCFDVRYLHNAMEYSLAMRLLEAGLDYAEFLDESVIHRPSDDIRLRARAQLPDLLGEKL</sequence>
<dbReference type="EMBL" id="LCIT01000033">
    <property type="protein sequence ID" value="KKT61325.1"/>
    <property type="molecule type" value="Genomic_DNA"/>
</dbReference>
<dbReference type="InterPro" id="IPR001173">
    <property type="entry name" value="Glyco_trans_2-like"/>
</dbReference>
<comment type="similarity">
    <text evidence="1">Belongs to the glycosyltransferase 2 family.</text>
</comment>
<organism evidence="5 6">
    <name type="scientific">Candidatus Giovannonibacteria bacterium GW2011_GWA2_44_26</name>
    <dbReference type="NCBI Taxonomy" id="1618648"/>
    <lineage>
        <taxon>Bacteria</taxon>
        <taxon>Candidatus Giovannoniibacteriota</taxon>
    </lineage>
</organism>
<name>A0A0G1IQA3_9BACT</name>
<dbReference type="SUPFAM" id="SSF53448">
    <property type="entry name" value="Nucleotide-diphospho-sugar transferases"/>
    <property type="match status" value="1"/>
</dbReference>
<dbReference type="Proteomes" id="UP000033945">
    <property type="component" value="Unassembled WGS sequence"/>
</dbReference>
<dbReference type="PANTHER" id="PTHR43179">
    <property type="entry name" value="RHAMNOSYLTRANSFERASE WBBL"/>
    <property type="match status" value="1"/>
</dbReference>
<keyword evidence="2" id="KW-0328">Glycosyltransferase</keyword>
<evidence type="ECO:0000313" key="6">
    <source>
        <dbReference type="Proteomes" id="UP000033945"/>
    </source>
</evidence>
<keyword evidence="3 5" id="KW-0808">Transferase</keyword>
<gene>
    <name evidence="5" type="ORF">UW55_C0033G0006</name>
</gene>
<dbReference type="Pfam" id="PF00535">
    <property type="entry name" value="Glycos_transf_2"/>
    <property type="match status" value="1"/>
</dbReference>
<reference evidence="5 6" key="1">
    <citation type="journal article" date="2015" name="Nature">
        <title>rRNA introns, odd ribosomes, and small enigmatic genomes across a large radiation of phyla.</title>
        <authorList>
            <person name="Brown C.T."/>
            <person name="Hug L.A."/>
            <person name="Thomas B.C."/>
            <person name="Sharon I."/>
            <person name="Castelle C.J."/>
            <person name="Singh A."/>
            <person name="Wilkins M.J."/>
            <person name="Williams K.H."/>
            <person name="Banfield J.F."/>
        </authorList>
    </citation>
    <scope>NUCLEOTIDE SEQUENCE [LARGE SCALE GENOMIC DNA]</scope>
</reference>